<keyword evidence="6" id="KW-0342">GTP-binding</keyword>
<dbReference type="InterPro" id="IPR005835">
    <property type="entry name" value="NTP_transferase_dom"/>
</dbReference>
<accession>I8X184</accession>
<dbReference type="Proteomes" id="UP000003089">
    <property type="component" value="Unassembled WGS sequence"/>
</dbReference>
<dbReference type="CDD" id="cd02509">
    <property type="entry name" value="GDP-M1P_Guanylyltransferase"/>
    <property type="match status" value="1"/>
</dbReference>
<dbReference type="GO" id="GO:0009298">
    <property type="term" value="P:GDP-mannose biosynthetic process"/>
    <property type="evidence" value="ECO:0007669"/>
    <property type="project" value="TreeGrafter"/>
</dbReference>
<dbReference type="EMBL" id="AGXS01000028">
    <property type="protein sequence ID" value="EIY43842.1"/>
    <property type="molecule type" value="Genomic_DNA"/>
</dbReference>
<evidence type="ECO:0000256" key="6">
    <source>
        <dbReference type="ARBA" id="ARBA00023134"/>
    </source>
</evidence>
<dbReference type="Gene3D" id="3.90.550.10">
    <property type="entry name" value="Spore Coat Polysaccharide Biosynthesis Protein SpsA, Chain A"/>
    <property type="match status" value="1"/>
</dbReference>
<dbReference type="GO" id="GO:0005525">
    <property type="term" value="F:GTP binding"/>
    <property type="evidence" value="ECO:0007669"/>
    <property type="project" value="UniProtKB-KW"/>
</dbReference>
<keyword evidence="9" id="KW-0413">Isomerase</keyword>
<keyword evidence="3 9" id="KW-0808">Transferase</keyword>
<dbReference type="SUPFAM" id="SSF53448">
    <property type="entry name" value="Nucleotide-diphospho-sugar transferases"/>
    <property type="match status" value="1"/>
</dbReference>
<dbReference type="PANTHER" id="PTHR46390:SF1">
    <property type="entry name" value="MANNOSE-1-PHOSPHATE GUANYLYLTRANSFERASE"/>
    <property type="match status" value="1"/>
</dbReference>
<name>I8X184_9BACE</name>
<dbReference type="AlphaFoldDB" id="I8X184"/>
<comment type="catalytic activity">
    <reaction evidence="7">
        <text>alpha-D-mannose 1-phosphate + GTP + H(+) = GDP-alpha-D-mannose + diphosphate</text>
        <dbReference type="Rhea" id="RHEA:15229"/>
        <dbReference type="ChEBI" id="CHEBI:15378"/>
        <dbReference type="ChEBI" id="CHEBI:33019"/>
        <dbReference type="ChEBI" id="CHEBI:37565"/>
        <dbReference type="ChEBI" id="CHEBI:57527"/>
        <dbReference type="ChEBI" id="CHEBI:58409"/>
        <dbReference type="EC" id="2.7.7.13"/>
    </reaction>
</comment>
<evidence type="ECO:0000256" key="2">
    <source>
        <dbReference type="ARBA" id="ARBA00012387"/>
    </source>
</evidence>
<protein>
    <recommendedName>
        <fullName evidence="2">mannose-1-phosphate guanylyltransferase</fullName>
        <ecNumber evidence="2">2.7.7.13</ecNumber>
    </recommendedName>
</protein>
<dbReference type="PANTHER" id="PTHR46390">
    <property type="entry name" value="MANNOSE-1-PHOSPHATE GUANYLYLTRANSFERASE"/>
    <property type="match status" value="1"/>
</dbReference>
<dbReference type="STRING" id="997884.HMPREF1068_04167"/>
<dbReference type="GO" id="GO:0004475">
    <property type="term" value="F:mannose-1-phosphate guanylyltransferase (GTP) activity"/>
    <property type="evidence" value="ECO:0007669"/>
    <property type="project" value="UniProtKB-EC"/>
</dbReference>
<dbReference type="InterPro" id="IPR051161">
    <property type="entry name" value="Mannose-6P_isomerase_type2"/>
</dbReference>
<dbReference type="GO" id="GO:0016853">
    <property type="term" value="F:isomerase activity"/>
    <property type="evidence" value="ECO:0007669"/>
    <property type="project" value="UniProtKB-KW"/>
</dbReference>
<organism evidence="9 10">
    <name type="scientific">Bacteroides nordii CL02T12C05</name>
    <dbReference type="NCBI Taxonomy" id="997884"/>
    <lineage>
        <taxon>Bacteria</taxon>
        <taxon>Pseudomonadati</taxon>
        <taxon>Bacteroidota</taxon>
        <taxon>Bacteroidia</taxon>
        <taxon>Bacteroidales</taxon>
        <taxon>Bacteroidaceae</taxon>
        <taxon>Bacteroides</taxon>
    </lineage>
</organism>
<keyword evidence="4 9" id="KW-0548">Nucleotidyltransferase</keyword>
<dbReference type="SUPFAM" id="SSF159283">
    <property type="entry name" value="Guanosine diphospho-D-mannose pyrophosphorylase/mannose-6-phosphate isomerase linker domain"/>
    <property type="match status" value="1"/>
</dbReference>
<comment type="similarity">
    <text evidence="1">Belongs to the mannose-6-phosphate isomerase type 2 family.</text>
</comment>
<dbReference type="InterPro" id="IPR029044">
    <property type="entry name" value="Nucleotide-diphossugar_trans"/>
</dbReference>
<evidence type="ECO:0000256" key="7">
    <source>
        <dbReference type="ARBA" id="ARBA00047343"/>
    </source>
</evidence>
<dbReference type="eggNOG" id="COG0836">
    <property type="taxonomic scope" value="Bacteria"/>
</dbReference>
<dbReference type="HOGENOM" id="CLU_035527_0_1_10"/>
<reference evidence="9 10" key="1">
    <citation type="submission" date="2012-02" db="EMBL/GenBank/DDBJ databases">
        <title>The Genome Sequence of Bacteroides nordii CL02T12C05.</title>
        <authorList>
            <consortium name="The Broad Institute Genome Sequencing Platform"/>
            <person name="Earl A."/>
            <person name="Ward D."/>
            <person name="Feldgarden M."/>
            <person name="Gevers D."/>
            <person name="Zitomersky N.L."/>
            <person name="Coyne M.J."/>
            <person name="Comstock L.E."/>
            <person name="Young S.K."/>
            <person name="Zeng Q."/>
            <person name="Gargeya S."/>
            <person name="Fitzgerald M."/>
            <person name="Haas B."/>
            <person name="Abouelleil A."/>
            <person name="Alvarado L."/>
            <person name="Arachchi H.M."/>
            <person name="Berlin A."/>
            <person name="Chapman S.B."/>
            <person name="Gearin G."/>
            <person name="Goldberg J."/>
            <person name="Griggs A."/>
            <person name="Gujja S."/>
            <person name="Hansen M."/>
            <person name="Heiman D."/>
            <person name="Howarth C."/>
            <person name="Larimer J."/>
            <person name="Lui A."/>
            <person name="MacDonald P.J.P."/>
            <person name="McCowen C."/>
            <person name="Montmayeur A."/>
            <person name="Murphy C."/>
            <person name="Neiman D."/>
            <person name="Pearson M."/>
            <person name="Priest M."/>
            <person name="Roberts A."/>
            <person name="Saif S."/>
            <person name="Shea T."/>
            <person name="Sisk P."/>
            <person name="Stolte C."/>
            <person name="Sykes S."/>
            <person name="Wortman J."/>
            <person name="Nusbaum C."/>
            <person name="Birren B."/>
        </authorList>
    </citation>
    <scope>NUCLEOTIDE SEQUENCE [LARGE SCALE GENOMIC DNA]</scope>
    <source>
        <strain evidence="9 10">CL02T12C05</strain>
    </source>
</reference>
<evidence type="ECO:0000256" key="1">
    <source>
        <dbReference type="ARBA" id="ARBA00006115"/>
    </source>
</evidence>
<dbReference type="FunFam" id="3.90.550.10:FF:000046">
    <property type="entry name" value="Mannose-1-phosphate guanylyltransferase (GDP)"/>
    <property type="match status" value="1"/>
</dbReference>
<gene>
    <name evidence="9" type="ORF">HMPREF1068_04167</name>
</gene>
<evidence type="ECO:0000313" key="10">
    <source>
        <dbReference type="Proteomes" id="UP000003089"/>
    </source>
</evidence>
<keyword evidence="10" id="KW-1185">Reference proteome</keyword>
<evidence type="ECO:0000259" key="8">
    <source>
        <dbReference type="Pfam" id="PF00483"/>
    </source>
</evidence>
<keyword evidence="5" id="KW-0547">Nucleotide-binding</keyword>
<dbReference type="Pfam" id="PF00483">
    <property type="entry name" value="NTP_transferase"/>
    <property type="match status" value="1"/>
</dbReference>
<evidence type="ECO:0000256" key="4">
    <source>
        <dbReference type="ARBA" id="ARBA00022695"/>
    </source>
</evidence>
<evidence type="ECO:0000313" key="9">
    <source>
        <dbReference type="EMBL" id="EIY43842.1"/>
    </source>
</evidence>
<dbReference type="EC" id="2.7.7.13" evidence="2"/>
<dbReference type="InterPro" id="IPR049577">
    <property type="entry name" value="GMPP_N"/>
</dbReference>
<comment type="caution">
    <text evidence="9">The sequence shown here is derived from an EMBL/GenBank/DDBJ whole genome shotgun (WGS) entry which is preliminary data.</text>
</comment>
<feature type="domain" description="Nucleotidyl transferase" evidence="8">
    <location>
        <begin position="81"/>
        <end position="361"/>
    </location>
</feature>
<sequence length="432" mass="48451">MEVNPLVFETSASTDSAIWAFGFNCGAKIRLFSKPTSILIKKGGKIYKTSLKHFSVQRINRKLAETFKTVNIMTGKDNYCVIMGGGIGSRFWPFSRKTLPKQFLDFFGTGRSLLQQTFDRFNKVIPTENILIVTNAMYADLVKEQLPELNPNQILLEPARRNTAPCIAWASYHIRAINPNANIVVAPSDHLILKEGEFLEAIEKGLDFVAHSDKLLTLGIKPNRPETGYGYIQIAEQDGENFYKVKTFTEKPELELAKVFVESGEFYWNSGLFIWNVNTIIKASEILLPELASKLGAGKDFYGTPEETSFIEENFPACPNVSIDFGVMEKADNVYVSLGDFGWSDLGTWGSLYDLSPKDENNNVTLKSESLIYNSKNNIVVLPEGKLAVIEGLEGFLVAESENVLLICKKDEEHAIRKYVNDAQMKMGDDYI</sequence>
<evidence type="ECO:0000256" key="5">
    <source>
        <dbReference type="ARBA" id="ARBA00022741"/>
    </source>
</evidence>
<evidence type="ECO:0000256" key="3">
    <source>
        <dbReference type="ARBA" id="ARBA00022679"/>
    </source>
</evidence>
<proteinExistence type="inferred from homology"/>